<evidence type="ECO:0000313" key="5">
    <source>
        <dbReference type="EMBL" id="SIS53465.1"/>
    </source>
</evidence>
<dbReference type="Pfam" id="PF00535">
    <property type="entry name" value="Glycos_transf_2"/>
    <property type="match status" value="1"/>
</dbReference>
<dbReference type="AlphaFoldDB" id="A0A1N7JVT4"/>
<dbReference type="PANTHER" id="PTHR43179">
    <property type="entry name" value="RHAMNOSYLTRANSFERASE WBBL"/>
    <property type="match status" value="1"/>
</dbReference>
<keyword evidence="3" id="KW-0808">Transferase</keyword>
<keyword evidence="2" id="KW-0328">Glycosyltransferase</keyword>
<dbReference type="Gene3D" id="3.90.550.10">
    <property type="entry name" value="Spore Coat Polysaccharide Biosynthesis Protein SpsA, Chain A"/>
    <property type="match status" value="1"/>
</dbReference>
<dbReference type="SUPFAM" id="SSF53448">
    <property type="entry name" value="Nucleotide-diphospho-sugar transferases"/>
    <property type="match status" value="1"/>
</dbReference>
<evidence type="ECO:0000313" key="6">
    <source>
        <dbReference type="Proteomes" id="UP000186684"/>
    </source>
</evidence>
<dbReference type="RefSeq" id="WP_076444220.1">
    <property type="nucleotide sequence ID" value="NZ_FTOQ01000001.1"/>
</dbReference>
<comment type="similarity">
    <text evidence="1">Belongs to the glycosyltransferase 2 family.</text>
</comment>
<dbReference type="OrthoDB" id="9771846at2"/>
<organism evidence="5 6">
    <name type="scientific">Roseivivax lentus</name>
    <dbReference type="NCBI Taxonomy" id="633194"/>
    <lineage>
        <taxon>Bacteria</taxon>
        <taxon>Pseudomonadati</taxon>
        <taxon>Pseudomonadota</taxon>
        <taxon>Alphaproteobacteria</taxon>
        <taxon>Rhodobacterales</taxon>
        <taxon>Roseobacteraceae</taxon>
        <taxon>Roseivivax</taxon>
    </lineage>
</organism>
<dbReference type="Proteomes" id="UP000186684">
    <property type="component" value="Unassembled WGS sequence"/>
</dbReference>
<dbReference type="STRING" id="633194.SAMN05421759_101265"/>
<feature type="domain" description="Glycosyltransferase 2-like" evidence="4">
    <location>
        <begin position="26"/>
        <end position="144"/>
    </location>
</feature>
<dbReference type="EMBL" id="FTOQ01000001">
    <property type="protein sequence ID" value="SIS53465.1"/>
    <property type="molecule type" value="Genomic_DNA"/>
</dbReference>
<dbReference type="InterPro" id="IPR029044">
    <property type="entry name" value="Nucleotide-diphossugar_trans"/>
</dbReference>
<keyword evidence="6" id="KW-1185">Reference proteome</keyword>
<reference evidence="6" key="1">
    <citation type="submission" date="2017-01" db="EMBL/GenBank/DDBJ databases">
        <authorList>
            <person name="Varghese N."/>
            <person name="Submissions S."/>
        </authorList>
    </citation>
    <scope>NUCLEOTIDE SEQUENCE [LARGE SCALE GENOMIC DNA]</scope>
    <source>
        <strain evidence="6">DSM 29430</strain>
    </source>
</reference>
<protein>
    <recommendedName>
        <fullName evidence="4">Glycosyltransferase 2-like domain-containing protein</fullName>
    </recommendedName>
</protein>
<dbReference type="GO" id="GO:0016757">
    <property type="term" value="F:glycosyltransferase activity"/>
    <property type="evidence" value="ECO:0007669"/>
    <property type="project" value="UniProtKB-KW"/>
</dbReference>
<dbReference type="InterPro" id="IPR001173">
    <property type="entry name" value="Glyco_trans_2-like"/>
</dbReference>
<accession>A0A1N7JVT4</accession>
<gene>
    <name evidence="5" type="ORF">SAMN05421759_101265</name>
</gene>
<evidence type="ECO:0000259" key="4">
    <source>
        <dbReference type="Pfam" id="PF00535"/>
    </source>
</evidence>
<sequence>MSGRDVRLLAVLLNWRTPAMTIRAAEALARALDGLDAEIVIVDNDSGDGSEAALRAHVAASDWPVPARVLQSGQNGGFAFGNNAGIRAGRSDGARPDYVYVLNSDAFPAADAVRVLIDHLEAHPRDGFAGSQLWSEDMPIHISAFRFPTIASEFEGTARTGIITRALHRYRVPFMDLTRTRPVDWLAGASMLMRQDMLDQVGLLDDGFFLYFEETEHFFRARRKGWTATYLVESRVEHLGSVSTGMKQWTEVPDYWFDSRWRYFTLSHGRAYAACATLARVAGLSLWKLRRLMGAPRLDPPGTLRRLLRHDLRALFQTTRRRDTRVSRPRSSPAE</sequence>
<name>A0A1N7JVT4_9RHOB</name>
<dbReference type="PANTHER" id="PTHR43179:SF12">
    <property type="entry name" value="GALACTOFURANOSYLTRANSFERASE GLFT2"/>
    <property type="match status" value="1"/>
</dbReference>
<proteinExistence type="inferred from homology"/>
<evidence type="ECO:0000256" key="3">
    <source>
        <dbReference type="ARBA" id="ARBA00022679"/>
    </source>
</evidence>
<evidence type="ECO:0000256" key="2">
    <source>
        <dbReference type="ARBA" id="ARBA00022676"/>
    </source>
</evidence>
<evidence type="ECO:0000256" key="1">
    <source>
        <dbReference type="ARBA" id="ARBA00006739"/>
    </source>
</evidence>